<sequence length="456" mass="51788">MNRIRLRLSTKIFVGPLTKYFKSRYDVRGSCTHIPKIVMNNGNEMPILGLGTWGATKDYAIIENVHVDEVSDKGRTKPNEMEAVVANAIDVGFRHIDTAPLHKNEKEIGVALNKQIQEKKVQRDELFIVSKLWNTFHGPDDVLCGCKESLEKLGLDYLDMYLMHTPMGFKPGDDLFPIKKGKVSFSDADYVCTWQAMEDLVKQDLCRNIGISNFNIKQIERLLKQATIIPQTHQIEAHPYLMQKELISFCKYNDICITAYAPLGSPARPWAGKDTKNILLKNSTVLDIAMRHKKTPAQILLRYQIQLGHAAIPKSGTCENMQNNFDIFEFELHPEDMQNLDSLDYGMRLFKFSGYLLLTPQVPSPKNGISMPLFNSTVLACPARRGPHIATILCSDKLETVTNGHCDADYFWILNASFTTRNMILEKFKINGKIKKKQNIVHKKNAKQIKLTTGDK</sequence>
<dbReference type="SUPFAM" id="SSF51430">
    <property type="entry name" value="NAD(P)-linked oxidoreductase"/>
    <property type="match status" value="1"/>
</dbReference>
<keyword evidence="3" id="KW-0560">Oxidoreductase</keyword>
<dbReference type="FunFam" id="3.20.20.100:FF:000006">
    <property type="entry name" value="Aldo-keto reductase family 1 member A1"/>
    <property type="match status" value="1"/>
</dbReference>
<comment type="similarity">
    <text evidence="1">Belongs to the aldo/keto reductase family.</text>
</comment>
<reference evidence="6" key="1">
    <citation type="submission" date="2015-01" db="EMBL/GenBank/DDBJ databases">
        <authorList>
            <person name="Aksoy S."/>
            <person name="Warren W."/>
            <person name="Wilson R.K."/>
        </authorList>
    </citation>
    <scope>NUCLEOTIDE SEQUENCE [LARGE SCALE GENOMIC DNA]</scope>
    <source>
        <strain evidence="6">IAEA</strain>
    </source>
</reference>
<dbReference type="VEuPathDB" id="VectorBase:GPPI023358"/>
<dbReference type="AlphaFoldDB" id="A0A1B0B9T9"/>
<accession>A0A1B0B9T9</accession>
<keyword evidence="2" id="KW-0521">NADP</keyword>
<feature type="domain" description="NADP-dependent oxidoreductase" evidence="4">
    <location>
        <begin position="48"/>
        <end position="344"/>
    </location>
</feature>
<proteinExistence type="inferred from homology"/>
<evidence type="ECO:0000256" key="3">
    <source>
        <dbReference type="ARBA" id="ARBA00023002"/>
    </source>
</evidence>
<dbReference type="PROSITE" id="PS00062">
    <property type="entry name" value="ALDOKETO_REDUCTASE_2"/>
    <property type="match status" value="1"/>
</dbReference>
<evidence type="ECO:0000313" key="6">
    <source>
        <dbReference type="Proteomes" id="UP000092460"/>
    </source>
</evidence>
<evidence type="ECO:0000313" key="5">
    <source>
        <dbReference type="EnsemblMetazoa" id="GPPI023358-PA"/>
    </source>
</evidence>
<dbReference type="Pfam" id="PF00248">
    <property type="entry name" value="Aldo_ket_red"/>
    <property type="match status" value="1"/>
</dbReference>
<reference evidence="5" key="2">
    <citation type="submission" date="2020-05" db="UniProtKB">
        <authorList>
            <consortium name="EnsemblMetazoa"/>
        </authorList>
    </citation>
    <scope>IDENTIFICATION</scope>
    <source>
        <strain evidence="5">IAEA</strain>
    </source>
</reference>
<dbReference type="EnsemblMetazoa" id="GPPI023358-RA">
    <property type="protein sequence ID" value="GPPI023358-PA"/>
    <property type="gene ID" value="GPPI023358"/>
</dbReference>
<name>A0A1B0B9T9_9MUSC</name>
<dbReference type="InterPro" id="IPR018170">
    <property type="entry name" value="Aldo/ket_reductase_CS"/>
</dbReference>
<dbReference type="STRING" id="67801.A0A1B0B9T9"/>
<dbReference type="InterPro" id="IPR023210">
    <property type="entry name" value="NADP_OxRdtase_dom"/>
</dbReference>
<dbReference type="PROSITE" id="PS00798">
    <property type="entry name" value="ALDOKETO_REDUCTASE_1"/>
    <property type="match status" value="1"/>
</dbReference>
<dbReference type="GO" id="GO:0016491">
    <property type="term" value="F:oxidoreductase activity"/>
    <property type="evidence" value="ECO:0007669"/>
    <property type="project" value="UniProtKB-KW"/>
</dbReference>
<dbReference type="EMBL" id="JXJN01010574">
    <property type="status" value="NOT_ANNOTATED_CDS"/>
    <property type="molecule type" value="Genomic_DNA"/>
</dbReference>
<organism evidence="5 6">
    <name type="scientific">Glossina palpalis gambiensis</name>
    <dbReference type="NCBI Taxonomy" id="67801"/>
    <lineage>
        <taxon>Eukaryota</taxon>
        <taxon>Metazoa</taxon>
        <taxon>Ecdysozoa</taxon>
        <taxon>Arthropoda</taxon>
        <taxon>Hexapoda</taxon>
        <taxon>Insecta</taxon>
        <taxon>Pterygota</taxon>
        <taxon>Neoptera</taxon>
        <taxon>Endopterygota</taxon>
        <taxon>Diptera</taxon>
        <taxon>Brachycera</taxon>
        <taxon>Muscomorpha</taxon>
        <taxon>Hippoboscoidea</taxon>
        <taxon>Glossinidae</taxon>
        <taxon>Glossina</taxon>
    </lineage>
</organism>
<evidence type="ECO:0000259" key="4">
    <source>
        <dbReference type="Pfam" id="PF00248"/>
    </source>
</evidence>
<dbReference type="Gene3D" id="3.20.20.100">
    <property type="entry name" value="NADP-dependent oxidoreductase domain"/>
    <property type="match status" value="1"/>
</dbReference>
<dbReference type="InterPro" id="IPR020471">
    <property type="entry name" value="AKR"/>
</dbReference>
<dbReference type="PRINTS" id="PR00069">
    <property type="entry name" value="ALDKETRDTASE"/>
</dbReference>
<keyword evidence="6" id="KW-1185">Reference proteome</keyword>
<evidence type="ECO:0000256" key="1">
    <source>
        <dbReference type="ARBA" id="ARBA00007905"/>
    </source>
</evidence>
<dbReference type="PANTHER" id="PTHR11732">
    <property type="entry name" value="ALDO/KETO REDUCTASE"/>
    <property type="match status" value="1"/>
</dbReference>
<dbReference type="Proteomes" id="UP000092460">
    <property type="component" value="Unassembled WGS sequence"/>
</dbReference>
<protein>
    <recommendedName>
        <fullName evidence="4">NADP-dependent oxidoreductase domain-containing protein</fullName>
    </recommendedName>
</protein>
<dbReference type="InterPro" id="IPR036812">
    <property type="entry name" value="NAD(P)_OxRdtase_dom_sf"/>
</dbReference>
<evidence type="ECO:0000256" key="2">
    <source>
        <dbReference type="ARBA" id="ARBA00022857"/>
    </source>
</evidence>